<evidence type="ECO:0000256" key="4">
    <source>
        <dbReference type="ARBA" id="ARBA00022989"/>
    </source>
</evidence>
<feature type="transmembrane region" description="Helical" evidence="6">
    <location>
        <begin position="346"/>
        <end position="367"/>
    </location>
</feature>
<evidence type="ECO:0000313" key="8">
    <source>
        <dbReference type="Proteomes" id="UP000693952"/>
    </source>
</evidence>
<evidence type="ECO:0000256" key="3">
    <source>
        <dbReference type="ARBA" id="ARBA00022692"/>
    </source>
</evidence>
<name>A0ABX8MPD1_9PSED</name>
<protein>
    <submittedName>
        <fullName evidence="7">APC family permease</fullName>
    </submittedName>
</protein>
<dbReference type="Gene3D" id="1.20.1740.10">
    <property type="entry name" value="Amino acid/polyamine transporter I"/>
    <property type="match status" value="1"/>
</dbReference>
<keyword evidence="5 6" id="KW-0472">Membrane</keyword>
<reference evidence="7" key="1">
    <citation type="submission" date="2021-06" db="EMBL/GenBank/DDBJ databases">
        <title>Updating the genus Pseudomonas: Description of 43 new species and partition of the Pseudomonas putida group.</title>
        <authorList>
            <person name="Girard L."/>
            <person name="Lood C."/>
            <person name="Vandamme P."/>
            <person name="Rokni-Zadeh H."/>
            <person name="van Noort V."/>
            <person name="Hofte M."/>
            <person name="Lavigne R."/>
            <person name="De Mot R."/>
        </authorList>
    </citation>
    <scope>NUCLEOTIDE SEQUENCE</scope>
    <source>
        <strain evidence="7">CMR12a</strain>
    </source>
</reference>
<dbReference type="RefSeq" id="WP_124345519.1">
    <property type="nucleotide sequence ID" value="NZ_CP027706.1"/>
</dbReference>
<dbReference type="PANTHER" id="PTHR42770">
    <property type="entry name" value="AMINO ACID TRANSPORTER-RELATED"/>
    <property type="match status" value="1"/>
</dbReference>
<dbReference type="InterPro" id="IPR002293">
    <property type="entry name" value="AA/rel_permease1"/>
</dbReference>
<gene>
    <name evidence="7" type="ORF">KSS89_02630</name>
</gene>
<evidence type="ECO:0000256" key="5">
    <source>
        <dbReference type="ARBA" id="ARBA00023136"/>
    </source>
</evidence>
<evidence type="ECO:0000256" key="6">
    <source>
        <dbReference type="SAM" id="Phobius"/>
    </source>
</evidence>
<feature type="transmembrane region" description="Helical" evidence="6">
    <location>
        <begin position="81"/>
        <end position="100"/>
    </location>
</feature>
<feature type="transmembrane region" description="Helical" evidence="6">
    <location>
        <begin position="414"/>
        <end position="433"/>
    </location>
</feature>
<keyword evidence="2" id="KW-1003">Cell membrane</keyword>
<dbReference type="PIRSF" id="PIRSF006060">
    <property type="entry name" value="AA_transporter"/>
    <property type="match status" value="1"/>
</dbReference>
<dbReference type="InterPro" id="IPR050367">
    <property type="entry name" value="APC_superfamily"/>
</dbReference>
<keyword evidence="4 6" id="KW-1133">Transmembrane helix</keyword>
<comment type="subcellular location">
    <subcellularLocation>
        <location evidence="1">Cell membrane</location>
        <topology evidence="1">Multi-pass membrane protein</topology>
    </subcellularLocation>
</comment>
<feature type="transmembrane region" description="Helical" evidence="6">
    <location>
        <begin position="12"/>
        <end position="36"/>
    </location>
</feature>
<sequence length="475" mass="50563">MSNLKLNRSLGFWAAYSTSVGLVVSGTAMVALANGYGVSGPAFSIVALGALLVILCVALSYSELAAMLPGAGMIGEYTLPALGKLPALFAVLAGYIVLVGTDGGTNMIIGGQSLERLTGAPWYLFSLGILALLVAINLKGIEVFGRVQTTLAITMMLLLGAVGAWGLTGFGTLAPLEQQPAFSPVPVSQQFSHLSLAIWLFIGMEFVAPLAEEVKNPGRTIPLAMIVGCASIWFVDLLFGLSITRYIGLDALAASTIPHVDGAAAMLGTPGLIIMGGISILAAVTTCDTYLVAVPRMLYGLSREGLLPKIFCWLHPTARTPWFGIFFVVGLIMIVLLYAMANHADIALITMMISVACTTWLLSYVIAQIDVLVLRRRYPQARRPFKTPFYPLPQVIGIGACLYMITTLVSDPQVLFIATLCASLIILFAVLYLKSTGQALFSPPSLEEVLRRIEERAESSSVGSHGNNCAQLKLQ</sequence>
<dbReference type="PANTHER" id="PTHR42770:SF12">
    <property type="entry name" value="AMINO ACID TRANSPORTER"/>
    <property type="match status" value="1"/>
</dbReference>
<feature type="transmembrane region" description="Helical" evidence="6">
    <location>
        <begin position="322"/>
        <end position="340"/>
    </location>
</feature>
<feature type="transmembrane region" description="Helical" evidence="6">
    <location>
        <begin position="42"/>
        <end position="61"/>
    </location>
</feature>
<proteinExistence type="predicted"/>
<keyword evidence="3 6" id="KW-0812">Transmembrane</keyword>
<keyword evidence="8" id="KW-1185">Reference proteome</keyword>
<organism evidence="7 8">
    <name type="scientific">Pseudomonas sessilinigenes</name>
    <dbReference type="NCBI Taxonomy" id="658629"/>
    <lineage>
        <taxon>Bacteria</taxon>
        <taxon>Pseudomonadati</taxon>
        <taxon>Pseudomonadota</taxon>
        <taxon>Gammaproteobacteria</taxon>
        <taxon>Pseudomonadales</taxon>
        <taxon>Pseudomonadaceae</taxon>
        <taxon>Pseudomonas</taxon>
    </lineage>
</organism>
<evidence type="ECO:0000256" key="2">
    <source>
        <dbReference type="ARBA" id="ARBA00022475"/>
    </source>
</evidence>
<feature type="transmembrane region" description="Helical" evidence="6">
    <location>
        <begin position="267"/>
        <end position="293"/>
    </location>
</feature>
<feature type="transmembrane region" description="Helical" evidence="6">
    <location>
        <begin position="150"/>
        <end position="171"/>
    </location>
</feature>
<dbReference type="EMBL" id="CP077074">
    <property type="protein sequence ID" value="QXH41136.1"/>
    <property type="molecule type" value="Genomic_DNA"/>
</dbReference>
<dbReference type="Proteomes" id="UP000693952">
    <property type="component" value="Chromosome"/>
</dbReference>
<accession>A0ABX8MPD1</accession>
<evidence type="ECO:0000313" key="7">
    <source>
        <dbReference type="EMBL" id="QXH41136.1"/>
    </source>
</evidence>
<evidence type="ECO:0000256" key="1">
    <source>
        <dbReference type="ARBA" id="ARBA00004651"/>
    </source>
</evidence>
<feature type="transmembrane region" description="Helical" evidence="6">
    <location>
        <begin position="388"/>
        <end position="408"/>
    </location>
</feature>
<feature type="transmembrane region" description="Helical" evidence="6">
    <location>
        <begin position="223"/>
        <end position="247"/>
    </location>
</feature>
<feature type="transmembrane region" description="Helical" evidence="6">
    <location>
        <begin position="120"/>
        <end position="138"/>
    </location>
</feature>
<dbReference type="Pfam" id="PF13520">
    <property type="entry name" value="AA_permease_2"/>
    <property type="match status" value="1"/>
</dbReference>
<feature type="transmembrane region" description="Helical" evidence="6">
    <location>
        <begin position="191"/>
        <end position="211"/>
    </location>
</feature>